<proteinExistence type="predicted"/>
<evidence type="ECO:0000256" key="1">
    <source>
        <dbReference type="SAM" id="SignalP"/>
    </source>
</evidence>
<keyword evidence="1" id="KW-0732">Signal</keyword>
<evidence type="ECO:0000313" key="3">
    <source>
        <dbReference type="Proteomes" id="UP000282106"/>
    </source>
</evidence>
<dbReference type="AlphaFoldDB" id="A0A3N0VMA9"/>
<sequence>MPRILLPALALFALTACSATGAPPPAATSEAPVAGYVSDLSAFEAYLAGKPTPAQFKAHYPDVTLVLPGQIATKEFRMNHSRYFAELDADGRIVGGKFQ</sequence>
<comment type="caution">
    <text evidence="2">The sequence shown here is derived from an EMBL/GenBank/DDBJ whole genome shotgun (WGS) entry which is preliminary data.</text>
</comment>
<dbReference type="InParanoid" id="A0A3N0VMA9"/>
<dbReference type="Proteomes" id="UP000282106">
    <property type="component" value="Unassembled WGS sequence"/>
</dbReference>
<protein>
    <submittedName>
        <fullName evidence="2">Uncharacterized protein</fullName>
    </submittedName>
</protein>
<keyword evidence="3" id="KW-1185">Reference proteome</keyword>
<feature type="chain" id="PRO_5018307632" evidence="1">
    <location>
        <begin position="22"/>
        <end position="99"/>
    </location>
</feature>
<dbReference type="RefSeq" id="WP_123210565.1">
    <property type="nucleotide sequence ID" value="NZ_RJVO01000001.1"/>
</dbReference>
<gene>
    <name evidence="2" type="ORF">ED208_04085</name>
</gene>
<accession>A0A3N0VMA9</accession>
<reference evidence="2 3" key="1">
    <citation type="submission" date="2018-10" db="EMBL/GenBank/DDBJ databases">
        <authorList>
            <person name="Chen W.-M."/>
        </authorList>
    </citation>
    <scope>NUCLEOTIDE SEQUENCE [LARGE SCALE GENOMIC DNA]</scope>
    <source>
        <strain evidence="2 3">THS-13</strain>
    </source>
</reference>
<evidence type="ECO:0000313" key="2">
    <source>
        <dbReference type="EMBL" id="ROH93710.1"/>
    </source>
</evidence>
<organism evidence="2 3">
    <name type="scientific">Stagnimonas aquatica</name>
    <dbReference type="NCBI Taxonomy" id="2689987"/>
    <lineage>
        <taxon>Bacteria</taxon>
        <taxon>Pseudomonadati</taxon>
        <taxon>Pseudomonadota</taxon>
        <taxon>Gammaproteobacteria</taxon>
        <taxon>Nevskiales</taxon>
        <taxon>Nevskiaceae</taxon>
        <taxon>Stagnimonas</taxon>
    </lineage>
</organism>
<dbReference type="PROSITE" id="PS51257">
    <property type="entry name" value="PROKAR_LIPOPROTEIN"/>
    <property type="match status" value="1"/>
</dbReference>
<name>A0A3N0VMA9_9GAMM</name>
<feature type="signal peptide" evidence="1">
    <location>
        <begin position="1"/>
        <end position="21"/>
    </location>
</feature>
<dbReference type="EMBL" id="RJVO01000001">
    <property type="protein sequence ID" value="ROH93710.1"/>
    <property type="molecule type" value="Genomic_DNA"/>
</dbReference>